<dbReference type="EMBL" id="KK914357">
    <property type="protein sequence ID" value="KDP38793.1"/>
    <property type="molecule type" value="Genomic_DNA"/>
</dbReference>
<protein>
    <submittedName>
        <fullName evidence="1">Uncharacterized protein</fullName>
    </submittedName>
</protein>
<evidence type="ECO:0000313" key="2">
    <source>
        <dbReference type="Proteomes" id="UP000027138"/>
    </source>
</evidence>
<name>A0A067KV12_JATCU</name>
<keyword evidence="2" id="KW-1185">Reference proteome</keyword>
<reference evidence="1 2" key="1">
    <citation type="journal article" date="2014" name="PLoS ONE">
        <title>Global Analysis of Gene Expression Profiles in Physic Nut (Jatropha curcas L.) Seedlings Exposed to Salt Stress.</title>
        <authorList>
            <person name="Zhang L."/>
            <person name="Zhang C."/>
            <person name="Wu P."/>
            <person name="Chen Y."/>
            <person name="Li M."/>
            <person name="Jiang H."/>
            <person name="Wu G."/>
        </authorList>
    </citation>
    <scope>NUCLEOTIDE SEQUENCE [LARGE SCALE GENOMIC DNA]</scope>
    <source>
        <strain evidence="2">cv. GZQX0401</strain>
        <tissue evidence="1">Young leaves</tissue>
    </source>
</reference>
<dbReference type="Proteomes" id="UP000027138">
    <property type="component" value="Unassembled WGS sequence"/>
</dbReference>
<accession>A0A067KV12</accession>
<evidence type="ECO:0000313" key="1">
    <source>
        <dbReference type="EMBL" id="KDP38793.1"/>
    </source>
</evidence>
<dbReference type="AlphaFoldDB" id="A0A067KV12"/>
<proteinExistence type="predicted"/>
<organism evidence="1 2">
    <name type="scientific">Jatropha curcas</name>
    <name type="common">Barbados nut</name>
    <dbReference type="NCBI Taxonomy" id="180498"/>
    <lineage>
        <taxon>Eukaryota</taxon>
        <taxon>Viridiplantae</taxon>
        <taxon>Streptophyta</taxon>
        <taxon>Embryophyta</taxon>
        <taxon>Tracheophyta</taxon>
        <taxon>Spermatophyta</taxon>
        <taxon>Magnoliopsida</taxon>
        <taxon>eudicotyledons</taxon>
        <taxon>Gunneridae</taxon>
        <taxon>Pentapetalae</taxon>
        <taxon>rosids</taxon>
        <taxon>fabids</taxon>
        <taxon>Malpighiales</taxon>
        <taxon>Euphorbiaceae</taxon>
        <taxon>Crotonoideae</taxon>
        <taxon>Jatropheae</taxon>
        <taxon>Jatropha</taxon>
    </lineage>
</organism>
<sequence>MILGASIVAKQQGFELNVHQLHSMFNFFWRGLEDHPHLITQKDYNIFPLKSTFLKGWWKEKFFLVGHLQGFGIQSLKCYARNTPPLVPLLDVNIPLSLKA</sequence>
<gene>
    <name evidence="1" type="ORF">JCGZ_05129</name>
</gene>